<dbReference type="AlphaFoldDB" id="A0A9P3H9N7"/>
<comment type="caution">
    <text evidence="7">The sequence shown here is derived from an EMBL/GenBank/DDBJ whole genome shotgun (WGS) entry which is preliminary data.</text>
</comment>
<comment type="subcellular location">
    <subcellularLocation>
        <location evidence="1">Nucleus</location>
    </subcellularLocation>
</comment>
<proteinExistence type="inferred from homology"/>
<evidence type="ECO:0000313" key="7">
    <source>
        <dbReference type="EMBL" id="GJJ72418.1"/>
    </source>
</evidence>
<evidence type="ECO:0000256" key="3">
    <source>
        <dbReference type="ARBA" id="ARBA00022491"/>
    </source>
</evidence>
<evidence type="ECO:0000256" key="5">
    <source>
        <dbReference type="ARBA" id="ARBA00023163"/>
    </source>
</evidence>
<keyword evidence="5" id="KW-0804">Transcription</keyword>
<dbReference type="GO" id="GO:0034244">
    <property type="term" value="P:negative regulation of transcription elongation by RNA polymerase II"/>
    <property type="evidence" value="ECO:0007669"/>
    <property type="project" value="TreeGrafter"/>
</dbReference>
<reference evidence="7" key="1">
    <citation type="submission" date="2021-11" db="EMBL/GenBank/DDBJ databases">
        <authorList>
            <person name="Herlambang A."/>
            <person name="Guo Y."/>
            <person name="Takashima Y."/>
            <person name="Nishizawa T."/>
        </authorList>
    </citation>
    <scope>NUCLEOTIDE SEQUENCE</scope>
    <source>
        <strain evidence="7">E1425</strain>
    </source>
</reference>
<evidence type="ECO:0000313" key="8">
    <source>
        <dbReference type="Proteomes" id="UP000827284"/>
    </source>
</evidence>
<sequence length="580" mass="65626">MATNTESNVDQMMRSFQEPDSILEPNILDTISAFIKEGGKPLMLVNALSSSYVGMPEMCNLMSGWARDFDIDPVDVMQEVLKEQLMDRFDPESVDSKFMAGSGTPDWLLVMIQHPFWRSVIYELSEKHQKCALLNFAIQRISDAGYQGEIASVATASTFVNVFSGVLVDSLDKLREEDDVGLLDRLPDLLKVCCQSEHTYLYTQVLLFRLMKTDRGLPLKRISKELESGVLEKHNKPPLISILRMLLAGASSNVASAISAILQSRVPSPGDVMQLHRAYTSPDPPSTYFLRDPDFFEIMLSSIFVPSFKGGVVRQEHKDKYLWLVAYAASVHEEDDKVTDTSEVEPTYQALRALEDTLSKRAAGTDVTPILGNLLRAIETPVASMALLYWIQFVITETSYIETYFRTHEVPVPLLLIEEMAYKHPLQQTAIFATLVDFFEAPLELNPEIMMTYRKSILDRMIYLMQLNYVIPVLDYICSRARKIDQSLSMHFVKKVLEMTKGPYSRKFIEGMGEMISEIVEVVKKTDAEPVVRGWIDDVVTQPVDIEMQDTTDASGSLLSADVGMSTIYDVKRRLEEPRR</sequence>
<evidence type="ECO:0000256" key="1">
    <source>
        <dbReference type="ARBA" id="ARBA00004123"/>
    </source>
</evidence>
<dbReference type="Pfam" id="PF04858">
    <property type="entry name" value="TH1"/>
    <property type="match status" value="1"/>
</dbReference>
<dbReference type="GO" id="GO:0003723">
    <property type="term" value="F:RNA binding"/>
    <property type="evidence" value="ECO:0007669"/>
    <property type="project" value="TreeGrafter"/>
</dbReference>
<keyword evidence="8" id="KW-1185">Reference proteome</keyword>
<name>A0A9P3H9N7_9FUNG</name>
<gene>
    <name evidence="7" type="ORF">EMPS_04775</name>
</gene>
<dbReference type="InterPro" id="IPR006942">
    <property type="entry name" value="TH1"/>
</dbReference>
<keyword evidence="7" id="KW-0648">Protein biosynthesis</keyword>
<dbReference type="GO" id="GO:0032021">
    <property type="term" value="C:NELF complex"/>
    <property type="evidence" value="ECO:0007669"/>
    <property type="project" value="TreeGrafter"/>
</dbReference>
<comment type="similarity">
    <text evidence="2">Belongs to the NELF-D family.</text>
</comment>
<accession>A0A9P3H9N7</accession>
<keyword evidence="3" id="KW-0678">Repressor</keyword>
<evidence type="ECO:0000256" key="6">
    <source>
        <dbReference type="ARBA" id="ARBA00023242"/>
    </source>
</evidence>
<organism evidence="7 8">
    <name type="scientific">Entomortierella parvispora</name>
    <dbReference type="NCBI Taxonomy" id="205924"/>
    <lineage>
        <taxon>Eukaryota</taxon>
        <taxon>Fungi</taxon>
        <taxon>Fungi incertae sedis</taxon>
        <taxon>Mucoromycota</taxon>
        <taxon>Mortierellomycotina</taxon>
        <taxon>Mortierellomycetes</taxon>
        <taxon>Mortierellales</taxon>
        <taxon>Mortierellaceae</taxon>
        <taxon>Entomortierella</taxon>
    </lineage>
</organism>
<dbReference type="PANTHER" id="PTHR12144">
    <property type="entry name" value="NEGATIVE ELONGATION FACTOR D"/>
    <property type="match status" value="1"/>
</dbReference>
<evidence type="ECO:0000256" key="4">
    <source>
        <dbReference type="ARBA" id="ARBA00023015"/>
    </source>
</evidence>
<evidence type="ECO:0000256" key="2">
    <source>
        <dbReference type="ARBA" id="ARBA00005726"/>
    </source>
</evidence>
<reference evidence="7" key="2">
    <citation type="journal article" date="2022" name="Microbiol. Resour. Announc.">
        <title>Whole-Genome Sequence of Entomortierella parvispora E1425, a Mucoromycotan Fungus Associated with Burkholderiaceae-Related Endosymbiotic Bacteria.</title>
        <authorList>
            <person name="Herlambang A."/>
            <person name="Guo Y."/>
            <person name="Takashima Y."/>
            <person name="Narisawa K."/>
            <person name="Ohta H."/>
            <person name="Nishizawa T."/>
        </authorList>
    </citation>
    <scope>NUCLEOTIDE SEQUENCE</scope>
    <source>
        <strain evidence="7">E1425</strain>
    </source>
</reference>
<keyword evidence="4" id="KW-0805">Transcription regulation</keyword>
<keyword evidence="7" id="KW-0251">Elongation factor</keyword>
<dbReference type="OrthoDB" id="511287at2759"/>
<dbReference type="EMBL" id="BQFW01000006">
    <property type="protein sequence ID" value="GJJ72418.1"/>
    <property type="molecule type" value="Genomic_DNA"/>
</dbReference>
<dbReference type="PANTHER" id="PTHR12144:SF0">
    <property type="entry name" value="NEGATIVE ELONGATION FACTOR C_D"/>
    <property type="match status" value="1"/>
</dbReference>
<keyword evidence="6" id="KW-0539">Nucleus</keyword>
<dbReference type="Proteomes" id="UP000827284">
    <property type="component" value="Unassembled WGS sequence"/>
</dbReference>
<dbReference type="GO" id="GO:0003746">
    <property type="term" value="F:translation elongation factor activity"/>
    <property type="evidence" value="ECO:0007669"/>
    <property type="project" value="UniProtKB-KW"/>
</dbReference>
<protein>
    <submittedName>
        <fullName evidence="7">Negative elongation factor C/D</fullName>
    </submittedName>
</protein>